<name>A0A674IMC7_9SAUR</name>
<comment type="subcellular location">
    <subcellularLocation>
        <location evidence="1">Membrane</location>
        <topology evidence="1">Single-pass type II membrane protein</topology>
    </subcellularLocation>
</comment>
<organism evidence="8 9">
    <name type="scientific">Terrapene triunguis</name>
    <name type="common">Three-toed box turtle</name>
    <dbReference type="NCBI Taxonomy" id="2587831"/>
    <lineage>
        <taxon>Eukaryota</taxon>
        <taxon>Metazoa</taxon>
        <taxon>Chordata</taxon>
        <taxon>Craniata</taxon>
        <taxon>Vertebrata</taxon>
        <taxon>Euteleostomi</taxon>
        <taxon>Archelosauria</taxon>
        <taxon>Testudinata</taxon>
        <taxon>Testudines</taxon>
        <taxon>Cryptodira</taxon>
        <taxon>Durocryptodira</taxon>
        <taxon>Testudinoidea</taxon>
        <taxon>Emydidae</taxon>
        <taxon>Terrapene</taxon>
    </lineage>
</organism>
<feature type="region of interest" description="Disordered" evidence="6">
    <location>
        <begin position="1"/>
        <end position="26"/>
    </location>
</feature>
<evidence type="ECO:0000313" key="9">
    <source>
        <dbReference type="Proteomes" id="UP000472274"/>
    </source>
</evidence>
<dbReference type="InParanoid" id="A0A674IMC7"/>
<dbReference type="PANTHER" id="PTHR46784:SF1">
    <property type="entry name" value="KILLER CELL LECTIN-LIKE RECEPTOR SUBFAMILY B MEMBER 1"/>
    <property type="match status" value="1"/>
</dbReference>
<dbReference type="CDD" id="cd03593">
    <property type="entry name" value="CLECT_NK_receptors_like"/>
    <property type="match status" value="1"/>
</dbReference>
<evidence type="ECO:0000256" key="1">
    <source>
        <dbReference type="ARBA" id="ARBA00004606"/>
    </source>
</evidence>
<dbReference type="PROSITE" id="PS50041">
    <property type="entry name" value="C_TYPE_LECTIN_2"/>
    <property type="match status" value="1"/>
</dbReference>
<accession>A0A674IMC7</accession>
<keyword evidence="9" id="KW-1185">Reference proteome</keyword>
<dbReference type="GO" id="GO:0038023">
    <property type="term" value="F:signaling receptor activity"/>
    <property type="evidence" value="ECO:0007669"/>
    <property type="project" value="TreeGrafter"/>
</dbReference>
<dbReference type="GO" id="GO:0030246">
    <property type="term" value="F:carbohydrate binding"/>
    <property type="evidence" value="ECO:0007669"/>
    <property type="project" value="UniProtKB-KW"/>
</dbReference>
<evidence type="ECO:0000256" key="3">
    <source>
        <dbReference type="ARBA" id="ARBA00022968"/>
    </source>
</evidence>
<evidence type="ECO:0000256" key="4">
    <source>
        <dbReference type="ARBA" id="ARBA00022989"/>
    </source>
</evidence>
<dbReference type="Proteomes" id="UP000472274">
    <property type="component" value="Unplaced"/>
</dbReference>
<dbReference type="GO" id="GO:0042269">
    <property type="term" value="P:regulation of natural killer cell mediated cytotoxicity"/>
    <property type="evidence" value="ECO:0007669"/>
    <property type="project" value="TreeGrafter"/>
</dbReference>
<evidence type="ECO:0000256" key="5">
    <source>
        <dbReference type="ARBA" id="ARBA00023157"/>
    </source>
</evidence>
<evidence type="ECO:0000259" key="7">
    <source>
        <dbReference type="PROSITE" id="PS50041"/>
    </source>
</evidence>
<dbReference type="SUPFAM" id="SSF56436">
    <property type="entry name" value="C-type lectin-like"/>
    <property type="match status" value="1"/>
</dbReference>
<dbReference type="SMART" id="SM00034">
    <property type="entry name" value="CLECT"/>
    <property type="match status" value="1"/>
</dbReference>
<keyword evidence="4" id="KW-0812">Transmembrane</keyword>
<protein>
    <recommendedName>
        <fullName evidence="7">C-type lectin domain-containing protein</fullName>
    </recommendedName>
</protein>
<reference evidence="8" key="1">
    <citation type="submission" date="2025-08" db="UniProtKB">
        <authorList>
            <consortium name="Ensembl"/>
        </authorList>
    </citation>
    <scope>IDENTIFICATION</scope>
</reference>
<dbReference type="InterPro" id="IPR033992">
    <property type="entry name" value="NKR-like_CTLD"/>
</dbReference>
<sequence>TSGVLQASSTDRKKNRRCSAPTSHSGSAWPLGWLPISCLEGRGRGMGQETGSGCKLCPRHWAPYRDKCYWFSEENEYWSRGRDDCSWRGSHLLVIQDQEELNLTGNQNPVWIGLNITSQRKNWTWVDGSPLNQTLFTVSGPAEENSCAAVKKNQIKSEICNTHYKWICQKEAVLI</sequence>
<dbReference type="Pfam" id="PF00059">
    <property type="entry name" value="Lectin_C"/>
    <property type="match status" value="1"/>
</dbReference>
<keyword evidence="5" id="KW-1015">Disulfide bond</keyword>
<dbReference type="GO" id="GO:0009986">
    <property type="term" value="C:cell surface"/>
    <property type="evidence" value="ECO:0007669"/>
    <property type="project" value="TreeGrafter"/>
</dbReference>
<dbReference type="GO" id="GO:0005886">
    <property type="term" value="C:plasma membrane"/>
    <property type="evidence" value="ECO:0007669"/>
    <property type="project" value="TreeGrafter"/>
</dbReference>
<dbReference type="InterPro" id="IPR051527">
    <property type="entry name" value="KLR_subfamily_B"/>
</dbReference>
<feature type="domain" description="C-type lectin" evidence="7">
    <location>
        <begin position="64"/>
        <end position="169"/>
    </location>
</feature>
<reference evidence="8" key="2">
    <citation type="submission" date="2025-09" db="UniProtKB">
        <authorList>
            <consortium name="Ensembl"/>
        </authorList>
    </citation>
    <scope>IDENTIFICATION</scope>
</reference>
<keyword evidence="3" id="KW-0735">Signal-anchor</keyword>
<keyword evidence="4" id="KW-0472">Membrane</keyword>
<evidence type="ECO:0000256" key="6">
    <source>
        <dbReference type="SAM" id="MobiDB-lite"/>
    </source>
</evidence>
<evidence type="ECO:0000313" key="8">
    <source>
        <dbReference type="Ensembl" id="ENSTMTP00000010621.1"/>
    </source>
</evidence>
<proteinExistence type="predicted"/>
<dbReference type="Gene3D" id="3.10.100.10">
    <property type="entry name" value="Mannose-Binding Protein A, subunit A"/>
    <property type="match status" value="1"/>
</dbReference>
<dbReference type="InterPro" id="IPR016187">
    <property type="entry name" value="CTDL_fold"/>
</dbReference>
<dbReference type="PANTHER" id="PTHR46784">
    <property type="entry name" value="KILLER CELL LECTIN-LIKE RECEPTOR SUBFAMILY B MEMBER 1"/>
    <property type="match status" value="1"/>
</dbReference>
<dbReference type="AlphaFoldDB" id="A0A674IMC7"/>
<keyword evidence="4" id="KW-1133">Transmembrane helix</keyword>
<dbReference type="GeneTree" id="ENSGT00940000154685"/>
<keyword evidence="2" id="KW-0430">Lectin</keyword>
<dbReference type="InterPro" id="IPR016186">
    <property type="entry name" value="C-type_lectin-like/link_sf"/>
</dbReference>
<dbReference type="Ensembl" id="ENSTMTT00000010979.1">
    <property type="protein sequence ID" value="ENSTMTP00000010621.1"/>
    <property type="gene ID" value="ENSTMTG00000007728.1"/>
</dbReference>
<dbReference type="InterPro" id="IPR001304">
    <property type="entry name" value="C-type_lectin-like"/>
</dbReference>
<evidence type="ECO:0000256" key="2">
    <source>
        <dbReference type="ARBA" id="ARBA00022734"/>
    </source>
</evidence>